<organism evidence="2 3">
    <name type="scientific">Allomesorhizobium camelthorni</name>
    <dbReference type="NCBI Taxonomy" id="475069"/>
    <lineage>
        <taxon>Bacteria</taxon>
        <taxon>Pseudomonadati</taxon>
        <taxon>Pseudomonadota</taxon>
        <taxon>Alphaproteobacteria</taxon>
        <taxon>Hyphomicrobiales</taxon>
        <taxon>Phyllobacteriaceae</taxon>
        <taxon>Allomesorhizobium</taxon>
    </lineage>
</organism>
<reference evidence="2 3" key="1">
    <citation type="submission" date="2020-02" db="EMBL/GenBank/DDBJ databases">
        <title>Genome sequence of strain CCNWXJ40-4.</title>
        <authorList>
            <person name="Gao J."/>
            <person name="Sun J."/>
        </authorList>
    </citation>
    <scope>NUCLEOTIDE SEQUENCE [LARGE SCALE GENOMIC DNA]</scope>
    <source>
        <strain evidence="2 3">CCNWXJ 40-4</strain>
    </source>
</reference>
<gene>
    <name evidence="2" type="ORF">G6N73_07315</name>
</gene>
<dbReference type="RefSeq" id="WP_165025436.1">
    <property type="nucleotide sequence ID" value="NZ_JAAKZF010000006.1"/>
</dbReference>
<name>A0A6G4W9H7_9HYPH</name>
<accession>A0A6G4W9H7</accession>
<comment type="caution">
    <text evidence="2">The sequence shown here is derived from an EMBL/GenBank/DDBJ whole genome shotgun (WGS) entry which is preliminary data.</text>
</comment>
<dbReference type="Pfam" id="PF04993">
    <property type="entry name" value="TfoX_N"/>
    <property type="match status" value="1"/>
</dbReference>
<evidence type="ECO:0000259" key="1">
    <source>
        <dbReference type="Pfam" id="PF04993"/>
    </source>
</evidence>
<dbReference type="Proteomes" id="UP001642900">
    <property type="component" value="Unassembled WGS sequence"/>
</dbReference>
<dbReference type="SUPFAM" id="SSF159894">
    <property type="entry name" value="YgaC/TfoX-N like"/>
    <property type="match status" value="1"/>
</dbReference>
<dbReference type="InterPro" id="IPR007076">
    <property type="entry name" value="TfoX_N"/>
</dbReference>
<keyword evidence="3" id="KW-1185">Reference proteome</keyword>
<dbReference type="AlphaFoldDB" id="A0A6G4W9H7"/>
<protein>
    <submittedName>
        <fullName evidence="2">TfoX/Sxy family protein</fullName>
    </submittedName>
</protein>
<feature type="domain" description="TfoX N-terminal" evidence="1">
    <location>
        <begin position="8"/>
        <end position="102"/>
    </location>
</feature>
<dbReference type="EMBL" id="JAAKZF010000006">
    <property type="protein sequence ID" value="NGO50988.1"/>
    <property type="molecule type" value="Genomic_DNA"/>
</dbReference>
<evidence type="ECO:0000313" key="3">
    <source>
        <dbReference type="Proteomes" id="UP001642900"/>
    </source>
</evidence>
<dbReference type="Gene3D" id="3.30.1460.30">
    <property type="entry name" value="YgaC/TfoX-N like chaperone"/>
    <property type="match status" value="1"/>
</dbReference>
<sequence>MQDADIAELFHGLGPVTIKRMFGGKGVYHNGLIVGLEVDGEILLKADQESAVDFAAAGSRQWIYDGQKNRKPTAMPYWSIPVSAVDDPEEMVVWTKKAYEAALRARK</sequence>
<evidence type="ECO:0000313" key="2">
    <source>
        <dbReference type="EMBL" id="NGO50988.1"/>
    </source>
</evidence>
<proteinExistence type="predicted"/>